<organism evidence="3 4">
    <name type="scientific">Marasmiellus scandens</name>
    <dbReference type="NCBI Taxonomy" id="2682957"/>
    <lineage>
        <taxon>Eukaryota</taxon>
        <taxon>Fungi</taxon>
        <taxon>Dikarya</taxon>
        <taxon>Basidiomycota</taxon>
        <taxon>Agaricomycotina</taxon>
        <taxon>Agaricomycetes</taxon>
        <taxon>Agaricomycetidae</taxon>
        <taxon>Agaricales</taxon>
        <taxon>Marasmiineae</taxon>
        <taxon>Omphalotaceae</taxon>
        <taxon>Marasmiellus</taxon>
    </lineage>
</organism>
<feature type="compositionally biased region" description="Low complexity" evidence="1">
    <location>
        <begin position="30"/>
        <end position="46"/>
    </location>
</feature>
<feature type="compositionally biased region" description="Polar residues" evidence="1">
    <location>
        <begin position="232"/>
        <end position="246"/>
    </location>
</feature>
<feature type="region of interest" description="Disordered" evidence="1">
    <location>
        <begin position="1"/>
        <end position="52"/>
    </location>
</feature>
<proteinExistence type="predicted"/>
<keyword evidence="2" id="KW-0812">Transmembrane</keyword>
<dbReference type="EMBL" id="JBANRG010000066">
    <property type="protein sequence ID" value="KAK7440802.1"/>
    <property type="molecule type" value="Genomic_DNA"/>
</dbReference>
<dbReference type="Proteomes" id="UP001498398">
    <property type="component" value="Unassembled WGS sequence"/>
</dbReference>
<accession>A0ABR1IXU2</accession>
<name>A0ABR1IXU2_9AGAR</name>
<reference evidence="3 4" key="1">
    <citation type="submission" date="2024-01" db="EMBL/GenBank/DDBJ databases">
        <title>A draft genome for the cacao thread blight pathogen Marasmiellus scandens.</title>
        <authorList>
            <person name="Baruah I.K."/>
            <person name="Leung J."/>
            <person name="Bukari Y."/>
            <person name="Amoako-Attah I."/>
            <person name="Meinhardt L.W."/>
            <person name="Bailey B.A."/>
            <person name="Cohen S.P."/>
        </authorList>
    </citation>
    <scope>NUCLEOTIDE SEQUENCE [LARGE SCALE GENOMIC DNA]</scope>
    <source>
        <strain evidence="3 4">GH-19</strain>
    </source>
</reference>
<sequence length="257" mass="27202">MLSLSVSEQGLSSAMEPPDTTSGNHTVTFSPTVSQTTTDQSVSDTETSSKHFGISQNSTSVYISITQSTASLQKETNTRTDSLPSSSTSVQNFSHGTSSSKYIPIIAGSITGGFVILILILALVKLYRRHKQSLLTLRVRPFDRRKDGDVFQSEGLVYSSRNNNTATSITNAPSSYNDDATSPVESVGATGGVTAAGDLIDERGSFTSRMAVINHSHDTLGVRADKRAGPSATGNSVDISNSNHGSYSELPPYISPS</sequence>
<feature type="compositionally biased region" description="Polar residues" evidence="1">
    <location>
        <begin position="19"/>
        <end position="29"/>
    </location>
</feature>
<protein>
    <recommendedName>
        <fullName evidence="5">Mid2 domain-containing protein</fullName>
    </recommendedName>
</protein>
<evidence type="ECO:0000256" key="1">
    <source>
        <dbReference type="SAM" id="MobiDB-lite"/>
    </source>
</evidence>
<keyword evidence="2" id="KW-0472">Membrane</keyword>
<keyword evidence="2" id="KW-1133">Transmembrane helix</keyword>
<gene>
    <name evidence="3" type="ORF">VKT23_016880</name>
</gene>
<evidence type="ECO:0000256" key="2">
    <source>
        <dbReference type="SAM" id="Phobius"/>
    </source>
</evidence>
<evidence type="ECO:0008006" key="5">
    <source>
        <dbReference type="Google" id="ProtNLM"/>
    </source>
</evidence>
<feature type="compositionally biased region" description="Polar residues" evidence="1">
    <location>
        <begin position="1"/>
        <end position="12"/>
    </location>
</feature>
<evidence type="ECO:0000313" key="3">
    <source>
        <dbReference type="EMBL" id="KAK7440802.1"/>
    </source>
</evidence>
<feature type="region of interest" description="Disordered" evidence="1">
    <location>
        <begin position="221"/>
        <end position="257"/>
    </location>
</feature>
<evidence type="ECO:0000313" key="4">
    <source>
        <dbReference type="Proteomes" id="UP001498398"/>
    </source>
</evidence>
<keyword evidence="4" id="KW-1185">Reference proteome</keyword>
<comment type="caution">
    <text evidence="3">The sequence shown here is derived from an EMBL/GenBank/DDBJ whole genome shotgun (WGS) entry which is preliminary data.</text>
</comment>
<feature type="transmembrane region" description="Helical" evidence="2">
    <location>
        <begin position="102"/>
        <end position="124"/>
    </location>
</feature>
<feature type="region of interest" description="Disordered" evidence="1">
    <location>
        <begin position="73"/>
        <end position="94"/>
    </location>
</feature>